<dbReference type="EMBL" id="BART01035443">
    <property type="protein sequence ID" value="GAH14545.1"/>
    <property type="molecule type" value="Genomic_DNA"/>
</dbReference>
<accession>X1E2C1</accession>
<protein>
    <submittedName>
        <fullName evidence="2">Uncharacterized protein</fullName>
    </submittedName>
</protein>
<proteinExistence type="predicted"/>
<sequence length="47" mass="5146">GTGKQKNWKGFGLDAPPPPPHNGRSILTITWLVGFLYSPSHKDSENV</sequence>
<feature type="region of interest" description="Disordered" evidence="1">
    <location>
        <begin position="1"/>
        <end position="22"/>
    </location>
</feature>
<feature type="non-terminal residue" evidence="2">
    <location>
        <position position="1"/>
    </location>
</feature>
<organism evidence="2">
    <name type="scientific">marine sediment metagenome</name>
    <dbReference type="NCBI Taxonomy" id="412755"/>
    <lineage>
        <taxon>unclassified sequences</taxon>
        <taxon>metagenomes</taxon>
        <taxon>ecological metagenomes</taxon>
    </lineage>
</organism>
<evidence type="ECO:0000256" key="1">
    <source>
        <dbReference type="SAM" id="MobiDB-lite"/>
    </source>
</evidence>
<reference evidence="2" key="1">
    <citation type="journal article" date="2014" name="Front. Microbiol.">
        <title>High frequency of phylogenetically diverse reductive dehalogenase-homologous genes in deep subseafloor sedimentary metagenomes.</title>
        <authorList>
            <person name="Kawai M."/>
            <person name="Futagami T."/>
            <person name="Toyoda A."/>
            <person name="Takaki Y."/>
            <person name="Nishi S."/>
            <person name="Hori S."/>
            <person name="Arai W."/>
            <person name="Tsubouchi T."/>
            <person name="Morono Y."/>
            <person name="Uchiyama I."/>
            <person name="Ito T."/>
            <person name="Fujiyama A."/>
            <person name="Inagaki F."/>
            <person name="Takami H."/>
        </authorList>
    </citation>
    <scope>NUCLEOTIDE SEQUENCE</scope>
    <source>
        <strain evidence="2">Expedition CK06-06</strain>
    </source>
</reference>
<evidence type="ECO:0000313" key="2">
    <source>
        <dbReference type="EMBL" id="GAH14545.1"/>
    </source>
</evidence>
<comment type="caution">
    <text evidence="2">The sequence shown here is derived from an EMBL/GenBank/DDBJ whole genome shotgun (WGS) entry which is preliminary data.</text>
</comment>
<name>X1E2C1_9ZZZZ</name>
<dbReference type="AlphaFoldDB" id="X1E2C1"/>
<gene>
    <name evidence="2" type="ORF">S01H4_60195</name>
</gene>